<accession>G3I6Z2</accession>
<proteinExistence type="predicted"/>
<dbReference type="Proteomes" id="UP000001075">
    <property type="component" value="Unassembled WGS sequence"/>
</dbReference>
<evidence type="ECO:0000313" key="3">
    <source>
        <dbReference type="Proteomes" id="UP000001075"/>
    </source>
</evidence>
<dbReference type="EMBL" id="JH001398">
    <property type="protein sequence ID" value="EGW12774.1"/>
    <property type="molecule type" value="Genomic_DNA"/>
</dbReference>
<organism evidence="2 3">
    <name type="scientific">Cricetulus griseus</name>
    <name type="common">Chinese hamster</name>
    <name type="synonym">Cricetulus barabensis griseus</name>
    <dbReference type="NCBI Taxonomy" id="10029"/>
    <lineage>
        <taxon>Eukaryota</taxon>
        <taxon>Metazoa</taxon>
        <taxon>Chordata</taxon>
        <taxon>Craniata</taxon>
        <taxon>Vertebrata</taxon>
        <taxon>Euteleostomi</taxon>
        <taxon>Mammalia</taxon>
        <taxon>Eutheria</taxon>
        <taxon>Euarchontoglires</taxon>
        <taxon>Glires</taxon>
        <taxon>Rodentia</taxon>
        <taxon>Myomorpha</taxon>
        <taxon>Muroidea</taxon>
        <taxon>Cricetidae</taxon>
        <taxon>Cricetinae</taxon>
        <taxon>Cricetulus</taxon>
    </lineage>
</organism>
<gene>
    <name evidence="2" type="ORF">I79_019272</name>
</gene>
<dbReference type="InParanoid" id="G3I6Z2"/>
<reference evidence="3" key="1">
    <citation type="journal article" date="2011" name="Nat. Biotechnol.">
        <title>The genomic sequence of the Chinese hamster ovary (CHO)-K1 cell line.</title>
        <authorList>
            <person name="Xu X."/>
            <person name="Nagarajan H."/>
            <person name="Lewis N.E."/>
            <person name="Pan S."/>
            <person name="Cai Z."/>
            <person name="Liu X."/>
            <person name="Chen W."/>
            <person name="Xie M."/>
            <person name="Wang W."/>
            <person name="Hammond S."/>
            <person name="Andersen M.R."/>
            <person name="Neff N."/>
            <person name="Passarelli B."/>
            <person name="Koh W."/>
            <person name="Fan H.C."/>
            <person name="Wang J."/>
            <person name="Gui Y."/>
            <person name="Lee K.H."/>
            <person name="Betenbaugh M.J."/>
            <person name="Quake S.R."/>
            <person name="Famili I."/>
            <person name="Palsson B.O."/>
            <person name="Wang J."/>
        </authorList>
    </citation>
    <scope>NUCLEOTIDE SEQUENCE [LARGE SCALE GENOMIC DNA]</scope>
    <source>
        <strain evidence="3">CHO K1 cell line</strain>
    </source>
</reference>
<evidence type="ECO:0000313" key="2">
    <source>
        <dbReference type="EMBL" id="EGW12774.1"/>
    </source>
</evidence>
<protein>
    <submittedName>
        <fullName evidence="2">Uncharacterized protein</fullName>
    </submittedName>
</protein>
<sequence>MNAVSHHVGAGNQTQKKQSMRLTAEPSLRLQVFGSSLPTLDSRVCEKAFPTYEALGQPCSSRVPPWVWKAPAG</sequence>
<name>G3I6Z2_CRIGR</name>
<evidence type="ECO:0000256" key="1">
    <source>
        <dbReference type="SAM" id="MobiDB-lite"/>
    </source>
</evidence>
<feature type="compositionally biased region" description="Polar residues" evidence="1">
    <location>
        <begin position="11"/>
        <end position="21"/>
    </location>
</feature>
<dbReference type="AlphaFoldDB" id="G3I6Z2"/>
<feature type="region of interest" description="Disordered" evidence="1">
    <location>
        <begin position="1"/>
        <end position="22"/>
    </location>
</feature>